<keyword evidence="4" id="KW-1185">Reference proteome</keyword>
<organism evidence="3 4">
    <name type="scientific">Ectothiorhodospira mobilis</name>
    <dbReference type="NCBI Taxonomy" id="195064"/>
    <lineage>
        <taxon>Bacteria</taxon>
        <taxon>Pseudomonadati</taxon>
        <taxon>Pseudomonadota</taxon>
        <taxon>Gammaproteobacteria</taxon>
        <taxon>Chromatiales</taxon>
        <taxon>Ectothiorhodospiraceae</taxon>
        <taxon>Ectothiorhodospira</taxon>
    </lineage>
</organism>
<sequence length="100" mass="11517">MSRPDLDPDAIQARYISFKDLDCDGNARRVMERIQHHTADPARRSPFWDYFLGKRQPASGPAPDDLFLIHAHVNTIRELFEDCDDEDALALLDWVEEACC</sequence>
<keyword evidence="1 2" id="KW-0535">Nitrogen fixation</keyword>
<dbReference type="AlphaFoldDB" id="A0A1I4Q7J2"/>
<comment type="similarity">
    <text evidence="2">Belongs to the CowN family.</text>
</comment>
<dbReference type="GO" id="GO:0009399">
    <property type="term" value="P:nitrogen fixation"/>
    <property type="evidence" value="ECO:0007669"/>
    <property type="project" value="UniProtKB-UniRule"/>
</dbReference>
<accession>A0A1I4Q7J2</accession>
<dbReference type="OrthoDB" id="7689335at2"/>
<dbReference type="EMBL" id="FOUO01000003">
    <property type="protein sequence ID" value="SFM35600.1"/>
    <property type="molecule type" value="Genomic_DNA"/>
</dbReference>
<dbReference type="STRING" id="195064.SAMN05421721_103188"/>
<gene>
    <name evidence="2" type="primary">cowN</name>
    <name evidence="3" type="ORF">SAMN05421721_103188</name>
</gene>
<evidence type="ECO:0000313" key="3">
    <source>
        <dbReference type="EMBL" id="SFM35600.1"/>
    </source>
</evidence>
<evidence type="ECO:0000256" key="1">
    <source>
        <dbReference type="ARBA" id="ARBA00023231"/>
    </source>
</evidence>
<evidence type="ECO:0000256" key="2">
    <source>
        <dbReference type="HAMAP-Rule" id="MF_02117"/>
    </source>
</evidence>
<evidence type="ECO:0000313" key="4">
    <source>
        <dbReference type="Proteomes" id="UP000199556"/>
    </source>
</evidence>
<dbReference type="Pfam" id="PF20543">
    <property type="entry name" value="CowN"/>
    <property type="match status" value="1"/>
</dbReference>
<proteinExistence type="inferred from homology"/>
<dbReference type="RefSeq" id="WP_090483869.1">
    <property type="nucleotide sequence ID" value="NZ_FOUO01000003.1"/>
</dbReference>
<name>A0A1I4Q7J2_ECTMO</name>
<dbReference type="HAMAP" id="MF_02117">
    <property type="entry name" value="CowN"/>
    <property type="match status" value="1"/>
</dbReference>
<dbReference type="NCBIfam" id="NF033689">
    <property type="entry name" value="N2Fix_CO_CowN"/>
    <property type="match status" value="1"/>
</dbReference>
<protein>
    <recommendedName>
        <fullName evidence="2">N(2)-fixation sustaining protein CowN</fullName>
    </recommendedName>
    <alternativeName>
        <fullName evidence="2">CO weal-nitrogenase</fullName>
    </alternativeName>
</protein>
<dbReference type="Proteomes" id="UP000199556">
    <property type="component" value="Unassembled WGS sequence"/>
</dbReference>
<dbReference type="InterPro" id="IPR024899">
    <property type="entry name" value="CowN"/>
</dbReference>
<comment type="function">
    <text evidence="2">Is required to sustain N(2)-dependent growth in the presence of low levels of carbon monoxide (CO). Probably acts by protecting the N(2) fixation ability of the nitrogenase complex, which is inactivated in the presence of CO.</text>
</comment>
<reference evidence="3 4" key="1">
    <citation type="submission" date="2016-10" db="EMBL/GenBank/DDBJ databases">
        <authorList>
            <person name="de Groot N.N."/>
        </authorList>
    </citation>
    <scope>NUCLEOTIDE SEQUENCE [LARGE SCALE GENOMIC DNA]</scope>
    <source>
        <strain evidence="3 4">DSM 4180</strain>
    </source>
</reference>